<protein>
    <submittedName>
        <fullName evidence="6">ABC transporter ATP-binding protein</fullName>
    </submittedName>
</protein>
<organism evidence="6 7">
    <name type="scientific">Aliisedimentitalea scapharcae</name>
    <dbReference type="NCBI Taxonomy" id="1524259"/>
    <lineage>
        <taxon>Bacteria</taxon>
        <taxon>Pseudomonadati</taxon>
        <taxon>Pseudomonadota</taxon>
        <taxon>Alphaproteobacteria</taxon>
        <taxon>Rhodobacterales</taxon>
        <taxon>Roseobacteraceae</taxon>
        <taxon>Aliisedimentitalea</taxon>
    </lineage>
</organism>
<dbReference type="InterPro" id="IPR003439">
    <property type="entry name" value="ABC_transporter-like_ATP-bd"/>
</dbReference>
<dbReference type="GO" id="GO:0005524">
    <property type="term" value="F:ATP binding"/>
    <property type="evidence" value="ECO:0007669"/>
    <property type="project" value="UniProtKB-KW"/>
</dbReference>
<proteinExistence type="inferred from homology"/>
<dbReference type="InterPro" id="IPR047641">
    <property type="entry name" value="ABC_transpr_MalK/UgpC-like"/>
</dbReference>
<gene>
    <name evidence="6" type="ORF">QEZ52_23000</name>
</gene>
<evidence type="ECO:0000256" key="1">
    <source>
        <dbReference type="ARBA" id="ARBA00005417"/>
    </source>
</evidence>
<dbReference type="InterPro" id="IPR012340">
    <property type="entry name" value="NA-bd_OB-fold"/>
</dbReference>
<evidence type="ECO:0000313" key="6">
    <source>
        <dbReference type="EMBL" id="WZK91498.1"/>
    </source>
</evidence>
<dbReference type="SMART" id="SM00382">
    <property type="entry name" value="AAA"/>
    <property type="match status" value="1"/>
</dbReference>
<sequence>MNALEIRNLTKRYGKTTALNDVSLVVPKGDLVVLLGPTGAGKTTLQRLVAGLETPDQGQIMINGEDVTGLQPNQRAVSMVFESLALYPNLTAYENIAHPLRTQGMEAREIEAKVKELSEILHVSHILDRKPASFSGGEKQRIAIGRALAKPAGIYLLDEPLSSLDAVLRSQLRAELKRLLSASGHSIIFATPDFTEALALGDNVNVMMGGQIVQSGTANELYSAPSTTEIAQFVGNPPINLLPAQIQCTSGKTEVQVSNLRFGLPGVGDDAFTGDVLLGIRPEDIGVSVVGNTQNSEKNAHVVDMEPLGNRTTLMLELGGISFSASVETEDDLEAVSSVTVDLDPNRFHLFSTEGKRLH</sequence>
<evidence type="ECO:0000256" key="2">
    <source>
        <dbReference type="ARBA" id="ARBA00022448"/>
    </source>
</evidence>
<dbReference type="SUPFAM" id="SSF50331">
    <property type="entry name" value="MOP-like"/>
    <property type="match status" value="1"/>
</dbReference>
<dbReference type="Gene3D" id="3.40.50.300">
    <property type="entry name" value="P-loop containing nucleotide triphosphate hydrolases"/>
    <property type="match status" value="1"/>
</dbReference>
<dbReference type="PANTHER" id="PTHR43875">
    <property type="entry name" value="MALTODEXTRIN IMPORT ATP-BINDING PROTEIN MSMX"/>
    <property type="match status" value="1"/>
</dbReference>
<accession>A0ABZ2Y0M2</accession>
<dbReference type="SUPFAM" id="SSF52540">
    <property type="entry name" value="P-loop containing nucleoside triphosphate hydrolases"/>
    <property type="match status" value="1"/>
</dbReference>
<dbReference type="PROSITE" id="PS00211">
    <property type="entry name" value="ABC_TRANSPORTER_1"/>
    <property type="match status" value="1"/>
</dbReference>
<dbReference type="RefSeq" id="WP_343211401.1">
    <property type="nucleotide sequence ID" value="NZ_CP123587.1"/>
</dbReference>
<evidence type="ECO:0000313" key="7">
    <source>
        <dbReference type="Proteomes" id="UP001623232"/>
    </source>
</evidence>
<dbReference type="PANTHER" id="PTHR43875:SF1">
    <property type="entry name" value="OSMOPROTECTIVE COMPOUNDS UPTAKE ATP-BINDING PROTEIN GGTA"/>
    <property type="match status" value="1"/>
</dbReference>
<keyword evidence="6" id="KW-0614">Plasmid</keyword>
<evidence type="ECO:0000259" key="5">
    <source>
        <dbReference type="PROSITE" id="PS50893"/>
    </source>
</evidence>
<keyword evidence="7" id="KW-1185">Reference proteome</keyword>
<feature type="domain" description="ABC transporter" evidence="5">
    <location>
        <begin position="4"/>
        <end position="234"/>
    </location>
</feature>
<dbReference type="Pfam" id="PF08402">
    <property type="entry name" value="TOBE_2"/>
    <property type="match status" value="1"/>
</dbReference>
<comment type="similarity">
    <text evidence="1">Belongs to the ABC transporter superfamily.</text>
</comment>
<geneLocation type="plasmid" evidence="6 7">
    <name>unnamed3</name>
</geneLocation>
<dbReference type="EMBL" id="CP123587">
    <property type="protein sequence ID" value="WZK91498.1"/>
    <property type="molecule type" value="Genomic_DNA"/>
</dbReference>
<reference evidence="6 7" key="1">
    <citation type="submission" date="2023-04" db="EMBL/GenBank/DDBJ databases">
        <title>Complete genome sequence of Alisedimentitalea scapharcae.</title>
        <authorList>
            <person name="Rong J.-C."/>
            <person name="Yi M.-L."/>
            <person name="Zhao Q."/>
        </authorList>
    </citation>
    <scope>NUCLEOTIDE SEQUENCE [LARGE SCALE GENOMIC DNA]</scope>
    <source>
        <strain evidence="6 7">KCTC 42119</strain>
        <plasmid evidence="6 7">unnamed3</plasmid>
    </source>
</reference>
<dbReference type="InterPro" id="IPR008995">
    <property type="entry name" value="Mo/tungstate-bd_C_term_dom"/>
</dbReference>
<name>A0ABZ2Y0M2_9RHOB</name>
<keyword evidence="3" id="KW-0547">Nucleotide-binding</keyword>
<dbReference type="Pfam" id="PF00005">
    <property type="entry name" value="ABC_tran"/>
    <property type="match status" value="1"/>
</dbReference>
<dbReference type="PROSITE" id="PS50893">
    <property type="entry name" value="ABC_TRANSPORTER_2"/>
    <property type="match status" value="1"/>
</dbReference>
<dbReference type="InterPro" id="IPR027417">
    <property type="entry name" value="P-loop_NTPase"/>
</dbReference>
<dbReference type="InterPro" id="IPR013611">
    <property type="entry name" value="Transp-assoc_OB_typ2"/>
</dbReference>
<dbReference type="InterPro" id="IPR017871">
    <property type="entry name" value="ABC_transporter-like_CS"/>
</dbReference>
<keyword evidence="4 6" id="KW-0067">ATP-binding</keyword>
<evidence type="ECO:0000256" key="3">
    <source>
        <dbReference type="ARBA" id="ARBA00022741"/>
    </source>
</evidence>
<dbReference type="Proteomes" id="UP001623232">
    <property type="component" value="Plasmid unnamed3"/>
</dbReference>
<dbReference type="Gene3D" id="2.40.50.140">
    <property type="entry name" value="Nucleic acid-binding proteins"/>
    <property type="match status" value="1"/>
</dbReference>
<evidence type="ECO:0000256" key="4">
    <source>
        <dbReference type="ARBA" id="ARBA00022840"/>
    </source>
</evidence>
<keyword evidence="2" id="KW-0813">Transport</keyword>
<dbReference type="InterPro" id="IPR003593">
    <property type="entry name" value="AAA+_ATPase"/>
</dbReference>
<dbReference type="Gene3D" id="2.40.50.100">
    <property type="match status" value="1"/>
</dbReference>